<dbReference type="FunFam" id="3.40.50.720:FF:000944">
    <property type="entry name" value="Sterol-4alpha-carboxylate 3-dehydrogenase (Decarboxylating)"/>
    <property type="match status" value="1"/>
</dbReference>
<name>A0AA38LUX9_9TREE</name>
<dbReference type="PANTHER" id="PTHR43245">
    <property type="entry name" value="BIFUNCTIONAL POLYMYXIN RESISTANCE PROTEIN ARNA"/>
    <property type="match status" value="1"/>
</dbReference>
<dbReference type="InterPro" id="IPR036291">
    <property type="entry name" value="NAD(P)-bd_dom_sf"/>
</dbReference>
<reference evidence="4" key="1">
    <citation type="journal article" date="2022" name="G3 (Bethesda)">
        <title>High quality genome of the basidiomycete yeast Dioszegia hungarica PDD-24b-2 isolated from cloud water.</title>
        <authorList>
            <person name="Jarrige D."/>
            <person name="Haridas S."/>
            <person name="Bleykasten-Grosshans C."/>
            <person name="Joly M."/>
            <person name="Nadalig T."/>
            <person name="Sancelme M."/>
            <person name="Vuilleumier S."/>
            <person name="Grigoriev I.V."/>
            <person name="Amato P."/>
            <person name="Bringel F."/>
        </authorList>
    </citation>
    <scope>NUCLEOTIDE SEQUENCE</scope>
    <source>
        <strain evidence="4">PDD-24b-2</strain>
    </source>
</reference>
<dbReference type="InterPro" id="IPR002225">
    <property type="entry name" value="3Beta_OHSteriod_DH/Estase"/>
</dbReference>
<keyword evidence="5" id="KW-1185">Reference proteome</keyword>
<comment type="caution">
    <text evidence="4">The sequence shown here is derived from an EMBL/GenBank/DDBJ whole genome shotgun (WGS) entry which is preliminary data.</text>
</comment>
<dbReference type="RefSeq" id="XP_052946227.1">
    <property type="nucleotide sequence ID" value="XM_053093263.1"/>
</dbReference>
<evidence type="ECO:0000256" key="1">
    <source>
        <dbReference type="ARBA" id="ARBA00009219"/>
    </source>
</evidence>
<dbReference type="FunFam" id="3.40.50.720:FF:000652">
    <property type="entry name" value="Chromosome 12, whole genome shotgun sequence"/>
    <property type="match status" value="1"/>
</dbReference>
<protein>
    <submittedName>
        <fullName evidence="4">C-3 sterol dehydrogenase</fullName>
    </submittedName>
</protein>
<dbReference type="EMBL" id="JAKWFO010000005">
    <property type="protein sequence ID" value="KAI9636450.1"/>
    <property type="molecule type" value="Genomic_DNA"/>
</dbReference>
<dbReference type="Gene3D" id="3.40.50.720">
    <property type="entry name" value="NAD(P)-binding Rossmann-like Domain"/>
    <property type="match status" value="2"/>
</dbReference>
<evidence type="ECO:0000256" key="2">
    <source>
        <dbReference type="ARBA" id="ARBA00023002"/>
    </source>
</evidence>
<dbReference type="SUPFAM" id="SSF51735">
    <property type="entry name" value="NAD(P)-binding Rossmann-fold domains"/>
    <property type="match status" value="1"/>
</dbReference>
<accession>A0AA38LUX9</accession>
<organism evidence="4 5">
    <name type="scientific">Dioszegia hungarica</name>
    <dbReference type="NCBI Taxonomy" id="4972"/>
    <lineage>
        <taxon>Eukaryota</taxon>
        <taxon>Fungi</taxon>
        <taxon>Dikarya</taxon>
        <taxon>Basidiomycota</taxon>
        <taxon>Agaricomycotina</taxon>
        <taxon>Tremellomycetes</taxon>
        <taxon>Tremellales</taxon>
        <taxon>Bulleribasidiaceae</taxon>
        <taxon>Dioszegia</taxon>
    </lineage>
</organism>
<comment type="similarity">
    <text evidence="1">Belongs to the 3-beta-HSD family.</text>
</comment>
<dbReference type="PANTHER" id="PTHR43245:SF51">
    <property type="entry name" value="SHORT CHAIN DEHYDROGENASE_REDUCTASE FAMILY 42E, MEMBER 2"/>
    <property type="match status" value="1"/>
</dbReference>
<dbReference type="GeneID" id="77732468"/>
<evidence type="ECO:0000259" key="3">
    <source>
        <dbReference type="Pfam" id="PF01073"/>
    </source>
</evidence>
<dbReference type="AlphaFoldDB" id="A0AA38LUX9"/>
<dbReference type="Proteomes" id="UP001164286">
    <property type="component" value="Unassembled WGS sequence"/>
</dbReference>
<evidence type="ECO:0000313" key="5">
    <source>
        <dbReference type="Proteomes" id="UP001164286"/>
    </source>
</evidence>
<sequence>MATNEAYMVVGGCGFLGRHIVEMLLARGEQNVSVFDIVQRHFDSNVTFYIGDLASSEDVTNAIKKSGATCVFHTASPAHGAGRTIYELVNVSGTRNLIDSCFDSTVRRLVYTSSAGTVYNGEKDNINVDERLDYPAVALDAYNETKVSAEKMVIRANSPELLTCAIRPSGIFGPGDRQMITGFYSVVLNNQTKFQIGDNTNLADFTYVTNVAHAHLLAMDKLADVYPYFSFRDPISYVDASMGKYRIPTSDAHPLGPNTSPTESDLLLAQRFESGEQDPRDLRPVLRNKLDQFGEEAQEESDSPADGVHVAGQVFFVTNGEPIYFWDFARTIWRQLGHTPPYIIAIPTSIGLILAMLAELFSKLTRREPGFTKFRVSQATQQRYYDIEKARRILGYEPIVGLDEGMKRWTSWYKGELEKQQLVRDTEKTK</sequence>
<evidence type="ECO:0000313" key="4">
    <source>
        <dbReference type="EMBL" id="KAI9636450.1"/>
    </source>
</evidence>
<feature type="domain" description="3-beta hydroxysteroid dehydrogenase/isomerase" evidence="3">
    <location>
        <begin position="303"/>
        <end position="346"/>
    </location>
</feature>
<proteinExistence type="inferred from homology"/>
<dbReference type="GO" id="GO:0016616">
    <property type="term" value="F:oxidoreductase activity, acting on the CH-OH group of donors, NAD or NADP as acceptor"/>
    <property type="evidence" value="ECO:0007669"/>
    <property type="project" value="InterPro"/>
</dbReference>
<dbReference type="InterPro" id="IPR050177">
    <property type="entry name" value="Lipid_A_modif_metabolic_enz"/>
</dbReference>
<dbReference type="GO" id="GO:0006694">
    <property type="term" value="P:steroid biosynthetic process"/>
    <property type="evidence" value="ECO:0007669"/>
    <property type="project" value="InterPro"/>
</dbReference>
<dbReference type="Pfam" id="PF01073">
    <property type="entry name" value="3Beta_HSD"/>
    <property type="match status" value="2"/>
</dbReference>
<feature type="domain" description="3-beta hydroxysteroid dehydrogenase/isomerase" evidence="3">
    <location>
        <begin position="8"/>
        <end position="224"/>
    </location>
</feature>
<gene>
    <name evidence="4" type="ORF">MKK02DRAFT_45157</name>
</gene>
<keyword evidence="2" id="KW-0560">Oxidoreductase</keyword>